<name>A0A0A9BSG6_ARUDO</name>
<protein>
    <submittedName>
        <fullName evidence="1">Uncharacterized protein</fullName>
    </submittedName>
</protein>
<evidence type="ECO:0000313" key="1">
    <source>
        <dbReference type="EMBL" id="JAD66266.1"/>
    </source>
</evidence>
<organism evidence="1">
    <name type="scientific">Arundo donax</name>
    <name type="common">Giant reed</name>
    <name type="synonym">Donax arundinaceus</name>
    <dbReference type="NCBI Taxonomy" id="35708"/>
    <lineage>
        <taxon>Eukaryota</taxon>
        <taxon>Viridiplantae</taxon>
        <taxon>Streptophyta</taxon>
        <taxon>Embryophyta</taxon>
        <taxon>Tracheophyta</taxon>
        <taxon>Spermatophyta</taxon>
        <taxon>Magnoliopsida</taxon>
        <taxon>Liliopsida</taxon>
        <taxon>Poales</taxon>
        <taxon>Poaceae</taxon>
        <taxon>PACMAD clade</taxon>
        <taxon>Arundinoideae</taxon>
        <taxon>Arundineae</taxon>
        <taxon>Arundo</taxon>
    </lineage>
</organism>
<dbReference type="EMBL" id="GBRH01231629">
    <property type="protein sequence ID" value="JAD66266.1"/>
    <property type="molecule type" value="Transcribed_RNA"/>
</dbReference>
<accession>A0A0A9BSG6</accession>
<sequence>MPEAFKDQTNLSSRSFSCTNAISSSRVFHSSCFLPTITFEKLNLCCHPGTYLLLLYSFS</sequence>
<reference evidence="1" key="2">
    <citation type="journal article" date="2015" name="Data Brief">
        <title>Shoot transcriptome of the giant reed, Arundo donax.</title>
        <authorList>
            <person name="Barrero R.A."/>
            <person name="Guerrero F.D."/>
            <person name="Moolhuijzen P."/>
            <person name="Goolsby J.A."/>
            <person name="Tidwell J."/>
            <person name="Bellgard S.E."/>
            <person name="Bellgard M.I."/>
        </authorList>
    </citation>
    <scope>NUCLEOTIDE SEQUENCE</scope>
    <source>
        <tissue evidence="1">Shoot tissue taken approximately 20 cm above the soil surface</tissue>
    </source>
</reference>
<reference evidence="1" key="1">
    <citation type="submission" date="2014-09" db="EMBL/GenBank/DDBJ databases">
        <authorList>
            <person name="Magalhaes I.L.F."/>
            <person name="Oliveira U."/>
            <person name="Santos F.R."/>
            <person name="Vidigal T.H.D.A."/>
            <person name="Brescovit A.D."/>
            <person name="Santos A.J."/>
        </authorList>
    </citation>
    <scope>NUCLEOTIDE SEQUENCE</scope>
    <source>
        <tissue evidence="1">Shoot tissue taken approximately 20 cm above the soil surface</tissue>
    </source>
</reference>
<proteinExistence type="predicted"/>
<dbReference type="AlphaFoldDB" id="A0A0A9BSG6"/>